<dbReference type="AlphaFoldDB" id="A0A6J5UID5"/>
<organism evidence="1 2">
    <name type="scientific">Prunus armeniaca</name>
    <name type="common">Apricot</name>
    <name type="synonym">Armeniaca vulgaris</name>
    <dbReference type="NCBI Taxonomy" id="36596"/>
    <lineage>
        <taxon>Eukaryota</taxon>
        <taxon>Viridiplantae</taxon>
        <taxon>Streptophyta</taxon>
        <taxon>Embryophyta</taxon>
        <taxon>Tracheophyta</taxon>
        <taxon>Spermatophyta</taxon>
        <taxon>Magnoliopsida</taxon>
        <taxon>eudicotyledons</taxon>
        <taxon>Gunneridae</taxon>
        <taxon>Pentapetalae</taxon>
        <taxon>rosids</taxon>
        <taxon>fabids</taxon>
        <taxon>Rosales</taxon>
        <taxon>Rosaceae</taxon>
        <taxon>Amygdaloideae</taxon>
        <taxon>Amygdaleae</taxon>
        <taxon>Prunus</taxon>
    </lineage>
</organism>
<sequence>MPGKVQLTKGMPGISPVGQFHQSNKVQLPIPNFQIPVAWKIHARRACQEFHQSDKVKLPIPNFQIPVAWEIHASLTKFNSQRAGISPVTLLPILTSTSSLLQRVALSISFPVRTKGRALHIYTIPYNREPLTRLSRNGKVHGGGHGCQTWEEIPCSFTIVNVNSKYVTLSSISILKLYKARFVQPREMNHQASIPVSNSDPLRSEPQV</sequence>
<evidence type="ECO:0000313" key="1">
    <source>
        <dbReference type="EMBL" id="CAB4274945.1"/>
    </source>
</evidence>
<reference evidence="1 2" key="1">
    <citation type="submission" date="2020-05" db="EMBL/GenBank/DDBJ databases">
        <authorList>
            <person name="Campoy J."/>
            <person name="Schneeberger K."/>
            <person name="Spophaly S."/>
        </authorList>
    </citation>
    <scope>NUCLEOTIDE SEQUENCE [LARGE SCALE GENOMIC DNA]</scope>
    <source>
        <strain evidence="1">PruArmRojPasFocal</strain>
    </source>
</reference>
<gene>
    <name evidence="1" type="ORF">CURHAP_LOCUS23674</name>
</gene>
<proteinExistence type="predicted"/>
<dbReference type="EMBL" id="CAEKDK010000003">
    <property type="protein sequence ID" value="CAB4274945.1"/>
    <property type="molecule type" value="Genomic_DNA"/>
</dbReference>
<dbReference type="Proteomes" id="UP000507222">
    <property type="component" value="Unassembled WGS sequence"/>
</dbReference>
<accession>A0A6J5UID5</accession>
<name>A0A6J5UID5_PRUAR</name>
<evidence type="ECO:0000313" key="2">
    <source>
        <dbReference type="Proteomes" id="UP000507222"/>
    </source>
</evidence>
<protein>
    <submittedName>
        <fullName evidence="1">Uncharacterized protein</fullName>
    </submittedName>
</protein>